<organism evidence="1 2">
    <name type="scientific">Amphibiibacter pelophylacis</name>
    <dbReference type="NCBI Taxonomy" id="1799477"/>
    <lineage>
        <taxon>Bacteria</taxon>
        <taxon>Pseudomonadati</taxon>
        <taxon>Pseudomonadota</taxon>
        <taxon>Betaproteobacteria</taxon>
        <taxon>Burkholderiales</taxon>
        <taxon>Sphaerotilaceae</taxon>
        <taxon>Amphibiibacter</taxon>
    </lineage>
</organism>
<comment type="caution">
    <text evidence="1">The sequence shown here is derived from an EMBL/GenBank/DDBJ whole genome shotgun (WGS) entry which is preliminary data.</text>
</comment>
<accession>A0ACC6NZQ9</accession>
<proteinExistence type="predicted"/>
<evidence type="ECO:0000313" key="2">
    <source>
        <dbReference type="Proteomes" id="UP001364695"/>
    </source>
</evidence>
<dbReference type="EMBL" id="JAWDIE010000003">
    <property type="protein sequence ID" value="MEJ7137415.1"/>
    <property type="molecule type" value="Genomic_DNA"/>
</dbReference>
<evidence type="ECO:0000313" key="1">
    <source>
        <dbReference type="EMBL" id="MEJ7137415.1"/>
    </source>
</evidence>
<dbReference type="Proteomes" id="UP001364695">
    <property type="component" value="Unassembled WGS sequence"/>
</dbReference>
<protein>
    <submittedName>
        <fullName evidence="1">Uncharacterized protein</fullName>
    </submittedName>
</protein>
<name>A0ACC6NZQ9_9BURK</name>
<keyword evidence="2" id="KW-1185">Reference proteome</keyword>
<reference evidence="1" key="1">
    <citation type="submission" date="2023-10" db="EMBL/GenBank/DDBJ databases">
        <title>Amphibacter perezi, gen. nov., sp. nov. a novel taxa of the family Comamonadaceae, class Betaproteobacteria isolated from the skin microbiota of Pelophylax perezi from different populations.</title>
        <authorList>
            <person name="Costa S."/>
            <person name="Proenca D.N."/>
            <person name="Lopes I."/>
            <person name="Morais P.V."/>
        </authorList>
    </citation>
    <scope>NUCLEOTIDE SEQUENCE</scope>
    <source>
        <strain evidence="1">SL12-8</strain>
    </source>
</reference>
<gene>
    <name evidence="1" type="ORF">RV045_03085</name>
</gene>
<sequence length="202" mass="23470">MNKLHSLRLIKVDDMFKQLFAPFIIFMGGICIIFYFGKIFELPNILIMLFALMLHFLINAFFKPYQPLYIRIYKGTREGDVEAVISYKEIKIKGVVVESSFENNSLQIRTDGHKKSGNILVPSSELGAELSKYISEVPRNLENFEPNSISEYLNGTDFKLEKVSNNEGYSIIQIYNVRHFMSLKFLLILTSTIYFIWLLSRI</sequence>